<protein>
    <submittedName>
        <fullName evidence="1">Uncharacterized protein</fullName>
    </submittedName>
</protein>
<reference evidence="1 2" key="1">
    <citation type="journal article" date="2012" name="J. Bacteriol.">
        <title>Draft Genome Sequence Determination for Cystic Fibrosis and Chronic Granulomatous Disease Burkholderia multivorans Isolates.</title>
        <authorList>
            <person name="Varga J.J."/>
            <person name="Losada L."/>
            <person name="Zelazny A.M."/>
            <person name="Brinkac L."/>
            <person name="Harkins D."/>
            <person name="Radune D."/>
            <person name="Hostetler J."/>
            <person name="Sampaio E.P."/>
            <person name="Ronning C.M."/>
            <person name="Nierman W.C."/>
            <person name="Greenberg D.E."/>
            <person name="Holland S.M."/>
            <person name="Goldberg J.B."/>
        </authorList>
    </citation>
    <scope>NUCLEOTIDE SEQUENCE [LARGE SCALE GENOMIC DNA]</scope>
    <source>
        <strain evidence="1 2">CGD2</strain>
    </source>
</reference>
<organism evidence="1 2">
    <name type="scientific">Burkholderia multivorans CGD2</name>
    <dbReference type="NCBI Taxonomy" id="513052"/>
    <lineage>
        <taxon>Bacteria</taxon>
        <taxon>Pseudomonadati</taxon>
        <taxon>Pseudomonadota</taxon>
        <taxon>Betaproteobacteria</taxon>
        <taxon>Burkholderiales</taxon>
        <taxon>Burkholderiaceae</taxon>
        <taxon>Burkholderia</taxon>
        <taxon>Burkholderia cepacia complex</taxon>
    </lineage>
</organism>
<evidence type="ECO:0000313" key="2">
    <source>
        <dbReference type="Proteomes" id="UP000004535"/>
    </source>
</evidence>
<sequence length="37" mass="4152">MRRQFALGARSRIGVLSSTVRVCSTMQIRRSSKSPID</sequence>
<name>B9BVZ2_9BURK</name>
<proteinExistence type="predicted"/>
<dbReference type="Proteomes" id="UP000004535">
    <property type="component" value="Unassembled WGS sequence"/>
</dbReference>
<gene>
    <name evidence="1" type="ORF">BURMUCGD2_0458</name>
</gene>
<dbReference type="EMBL" id="ACFC01000011">
    <property type="protein sequence ID" value="EEE05164.1"/>
    <property type="molecule type" value="Genomic_DNA"/>
</dbReference>
<comment type="caution">
    <text evidence="1">The sequence shown here is derived from an EMBL/GenBank/DDBJ whole genome shotgun (WGS) entry which is preliminary data.</text>
</comment>
<accession>B9BVZ2</accession>
<dbReference type="AlphaFoldDB" id="B9BVZ2"/>
<evidence type="ECO:0000313" key="1">
    <source>
        <dbReference type="EMBL" id="EEE05164.1"/>
    </source>
</evidence>